<protein>
    <recommendedName>
        <fullName evidence="10">Solute carrier family 10 member 6</fullName>
    </recommendedName>
</protein>
<feature type="transmembrane region" description="Helical" evidence="7">
    <location>
        <begin position="332"/>
        <end position="350"/>
    </location>
</feature>
<evidence type="ECO:0000256" key="2">
    <source>
        <dbReference type="ARBA" id="ARBA00006528"/>
    </source>
</evidence>
<comment type="caution">
    <text evidence="8">The sequence shown here is derived from an EMBL/GenBank/DDBJ whole genome shotgun (WGS) entry which is preliminary data.</text>
</comment>
<organism evidence="8 9">
    <name type="scientific">Petrolisthes manimaculis</name>
    <dbReference type="NCBI Taxonomy" id="1843537"/>
    <lineage>
        <taxon>Eukaryota</taxon>
        <taxon>Metazoa</taxon>
        <taxon>Ecdysozoa</taxon>
        <taxon>Arthropoda</taxon>
        <taxon>Crustacea</taxon>
        <taxon>Multicrustacea</taxon>
        <taxon>Malacostraca</taxon>
        <taxon>Eumalacostraca</taxon>
        <taxon>Eucarida</taxon>
        <taxon>Decapoda</taxon>
        <taxon>Pleocyemata</taxon>
        <taxon>Anomura</taxon>
        <taxon>Galatheoidea</taxon>
        <taxon>Porcellanidae</taxon>
        <taxon>Petrolisthes</taxon>
    </lineage>
</organism>
<name>A0AAE1UEB2_9EUCA</name>
<dbReference type="Proteomes" id="UP001292094">
    <property type="component" value="Unassembled WGS sequence"/>
</dbReference>
<evidence type="ECO:0000313" key="9">
    <source>
        <dbReference type="Proteomes" id="UP001292094"/>
    </source>
</evidence>
<evidence type="ECO:0000256" key="5">
    <source>
        <dbReference type="ARBA" id="ARBA00022989"/>
    </source>
</evidence>
<comment type="subcellular location">
    <subcellularLocation>
        <location evidence="1">Membrane</location>
        <topology evidence="1">Multi-pass membrane protein</topology>
    </subcellularLocation>
</comment>
<dbReference type="Pfam" id="PF01758">
    <property type="entry name" value="SBF"/>
    <property type="match status" value="1"/>
</dbReference>
<dbReference type="EMBL" id="JAWZYT010001048">
    <property type="protein sequence ID" value="KAK4316055.1"/>
    <property type="molecule type" value="Genomic_DNA"/>
</dbReference>
<comment type="similarity">
    <text evidence="2">Belongs to the bile acid:sodium symporter (BASS) (TC 2.A.28) family.</text>
</comment>
<feature type="transmembrane region" description="Helical" evidence="7">
    <location>
        <begin position="357"/>
        <end position="378"/>
    </location>
</feature>
<reference evidence="8" key="1">
    <citation type="submission" date="2023-11" db="EMBL/GenBank/DDBJ databases">
        <title>Genome assemblies of two species of porcelain crab, Petrolisthes cinctipes and Petrolisthes manimaculis (Anomura: Porcellanidae).</title>
        <authorList>
            <person name="Angst P."/>
        </authorList>
    </citation>
    <scope>NUCLEOTIDE SEQUENCE</scope>
    <source>
        <strain evidence="8">PB745_02</strain>
        <tissue evidence="8">Gill</tissue>
    </source>
</reference>
<feature type="transmembrane region" description="Helical" evidence="7">
    <location>
        <begin position="418"/>
        <end position="440"/>
    </location>
</feature>
<dbReference type="GO" id="GO:0015293">
    <property type="term" value="F:symporter activity"/>
    <property type="evidence" value="ECO:0007669"/>
    <property type="project" value="UniProtKB-KW"/>
</dbReference>
<dbReference type="PANTHER" id="PTHR10361">
    <property type="entry name" value="SODIUM-BILE ACID COTRANSPORTER"/>
    <property type="match status" value="1"/>
</dbReference>
<dbReference type="InterPro" id="IPR038770">
    <property type="entry name" value="Na+/solute_symporter_sf"/>
</dbReference>
<evidence type="ECO:0000256" key="1">
    <source>
        <dbReference type="ARBA" id="ARBA00004141"/>
    </source>
</evidence>
<keyword evidence="4" id="KW-0769">Symport</keyword>
<dbReference type="AlphaFoldDB" id="A0AAE1UEB2"/>
<dbReference type="GO" id="GO:0016020">
    <property type="term" value="C:membrane"/>
    <property type="evidence" value="ECO:0007669"/>
    <property type="project" value="UniProtKB-SubCell"/>
</dbReference>
<evidence type="ECO:0008006" key="10">
    <source>
        <dbReference type="Google" id="ProtNLM"/>
    </source>
</evidence>
<feature type="transmembrane region" description="Helical" evidence="7">
    <location>
        <begin position="12"/>
        <end position="32"/>
    </location>
</feature>
<evidence type="ECO:0000313" key="8">
    <source>
        <dbReference type="EMBL" id="KAK4316055.1"/>
    </source>
</evidence>
<feature type="transmembrane region" description="Helical" evidence="7">
    <location>
        <begin position="226"/>
        <end position="247"/>
    </location>
</feature>
<dbReference type="InterPro" id="IPR002657">
    <property type="entry name" value="BilAc:Na_symport/Acr3"/>
</dbReference>
<feature type="transmembrane region" description="Helical" evidence="7">
    <location>
        <begin position="197"/>
        <end position="219"/>
    </location>
</feature>
<keyword evidence="5 7" id="KW-1133">Transmembrane helix</keyword>
<feature type="transmembrane region" description="Helical" evidence="7">
    <location>
        <begin position="157"/>
        <end position="177"/>
    </location>
</feature>
<gene>
    <name evidence="8" type="ORF">Pmani_012760</name>
</gene>
<feature type="transmembrane region" description="Helical" evidence="7">
    <location>
        <begin position="294"/>
        <end position="312"/>
    </location>
</feature>
<evidence type="ECO:0000256" key="3">
    <source>
        <dbReference type="ARBA" id="ARBA00022692"/>
    </source>
</evidence>
<evidence type="ECO:0000256" key="4">
    <source>
        <dbReference type="ARBA" id="ARBA00022847"/>
    </source>
</evidence>
<dbReference type="Gene3D" id="1.20.1530.20">
    <property type="match status" value="1"/>
</dbReference>
<evidence type="ECO:0000256" key="6">
    <source>
        <dbReference type="ARBA" id="ARBA00023136"/>
    </source>
</evidence>
<dbReference type="InterPro" id="IPR004710">
    <property type="entry name" value="Bilac:Na_transpt"/>
</dbReference>
<accession>A0AAE1UEB2</accession>
<keyword evidence="9" id="KW-1185">Reference proteome</keyword>
<feature type="transmembrane region" description="Helical" evidence="7">
    <location>
        <begin position="259"/>
        <end position="282"/>
    </location>
</feature>
<proteinExistence type="inferred from homology"/>
<evidence type="ECO:0000256" key="7">
    <source>
        <dbReference type="SAM" id="Phobius"/>
    </source>
</evidence>
<dbReference type="PANTHER" id="PTHR10361:SF28">
    <property type="entry name" value="P3 PROTEIN-RELATED"/>
    <property type="match status" value="1"/>
</dbReference>
<keyword evidence="4" id="KW-0813">Transport</keyword>
<keyword evidence="6 7" id="KW-0472">Membrane</keyword>
<sequence length="491" mass="53439">MCPLYPVHLVLTYGAVVVCVWAAGLGTLVGAVSKAATFKIHYLVNGTPVDALEVHEGRQQRVTFYIDDLPPQAAEVYIRDENPDHLDHIGIDPDKVSVSPISEESGGNYTGLGGSFNLTGSFLGFTRVRLVLSDGKNDSELMVSDPVNVKVQRGHRVLNTIFIHVVIAMVMVAYINMGCAIDLKVIKETLRRPVAPAIGLFCQYLFMPLVSYGLGYGLFYDTPEMWLGLFMTGCSPGGGGSNMWTYLLGGSLDLSVTMTFVSTIGAFAALPLWVFALARTIFQNGHYTRLPYRNIAMLVIGLVVPLGIGLLIKWKSPRVAAVLKRLLKPISIIFIVFIMTFGVYANLYIFSFFDWRVAVGGLLLPWLGFLFGFVAAVATRRPFNETIAISIETGVQNTGLAIGVLKLALRELAPLGDITMVIPIAVATMTPIPLTIAYIARRIQQCRKGKSASIPDEDEEEDKLSVQLSTTNSASPLHKAAINGHTKTILA</sequence>
<keyword evidence="3 7" id="KW-0812">Transmembrane</keyword>